<comment type="caution">
    <text evidence="3">The sequence shown here is derived from an EMBL/GenBank/DDBJ whole genome shotgun (WGS) entry which is preliminary data.</text>
</comment>
<accession>A0AAE0FSE8</accession>
<feature type="region of interest" description="Disordered" evidence="1">
    <location>
        <begin position="105"/>
        <end position="136"/>
    </location>
</feature>
<feature type="region of interest" description="Disordered" evidence="1">
    <location>
        <begin position="300"/>
        <end position="375"/>
    </location>
</feature>
<feature type="region of interest" description="Disordered" evidence="1">
    <location>
        <begin position="45"/>
        <end position="68"/>
    </location>
</feature>
<organism evidence="3 4">
    <name type="scientific">Cymbomonas tetramitiformis</name>
    <dbReference type="NCBI Taxonomy" id="36881"/>
    <lineage>
        <taxon>Eukaryota</taxon>
        <taxon>Viridiplantae</taxon>
        <taxon>Chlorophyta</taxon>
        <taxon>Pyramimonadophyceae</taxon>
        <taxon>Pyramimonadales</taxon>
        <taxon>Pyramimonadaceae</taxon>
        <taxon>Cymbomonas</taxon>
    </lineage>
</organism>
<keyword evidence="4" id="KW-1185">Reference proteome</keyword>
<gene>
    <name evidence="3" type="ORF">CYMTET_26513</name>
</gene>
<evidence type="ECO:0000256" key="1">
    <source>
        <dbReference type="SAM" id="MobiDB-lite"/>
    </source>
</evidence>
<proteinExistence type="predicted"/>
<feature type="compositionally biased region" description="Basic and acidic residues" evidence="1">
    <location>
        <begin position="107"/>
        <end position="119"/>
    </location>
</feature>
<name>A0AAE0FSE8_9CHLO</name>
<dbReference type="AlphaFoldDB" id="A0AAE0FSE8"/>
<evidence type="ECO:0000256" key="2">
    <source>
        <dbReference type="SAM" id="Phobius"/>
    </source>
</evidence>
<keyword evidence="2" id="KW-0812">Transmembrane</keyword>
<reference evidence="3 4" key="1">
    <citation type="journal article" date="2015" name="Genome Biol. Evol.">
        <title>Comparative Genomics of a Bacterivorous Green Alga Reveals Evolutionary Causalities and Consequences of Phago-Mixotrophic Mode of Nutrition.</title>
        <authorList>
            <person name="Burns J.A."/>
            <person name="Paasch A."/>
            <person name="Narechania A."/>
            <person name="Kim E."/>
        </authorList>
    </citation>
    <scope>NUCLEOTIDE SEQUENCE [LARGE SCALE GENOMIC DNA]</scope>
    <source>
        <strain evidence="3 4">PLY_AMNH</strain>
    </source>
</reference>
<evidence type="ECO:0000313" key="4">
    <source>
        <dbReference type="Proteomes" id="UP001190700"/>
    </source>
</evidence>
<feature type="compositionally biased region" description="Basic and acidic residues" evidence="1">
    <location>
        <begin position="300"/>
        <end position="309"/>
    </location>
</feature>
<keyword evidence="2" id="KW-1133">Transmembrane helix</keyword>
<keyword evidence="2" id="KW-0472">Membrane</keyword>
<protein>
    <submittedName>
        <fullName evidence="3">Uncharacterized protein</fullName>
    </submittedName>
</protein>
<evidence type="ECO:0000313" key="3">
    <source>
        <dbReference type="EMBL" id="KAK3264765.1"/>
    </source>
</evidence>
<sequence length="408" mass="44664">RAVSTTYFISFEVLLVFIILNLVLSVVVDAWMLIDEINKKVKLNKEKQRAESAIPGRESGTGESPPTYVVEGHRAELVLAMDQKQKQGNESVNIDELSSHTSIDLNEVAKRKAEREKINGLRRQSTMSDAKASGEHPQLMATSDVKAGIEHPQQRAMGDGRAAVSNQQTQDHGRSEATYVASGHKAELIMAMDRSRAFSNNDAQAQADADALFMDTSMLSDVTSINLEEVALKRALRRGDSSTGAGNRRFSDPASSTSAATSCVEVDFGIALEEPEATIENYTPKDRGYHVPLTFELPRVDEYSDREDQQAVGDEPEQDALLGGTKAKVSRDARSGTGRQATVRDEIAEEDEHTEKPSSSSVGIASGRAHSKISTVSTTEKWHFKSIAGSLAKLRRKSSSEYEEFPDF</sequence>
<feature type="non-terminal residue" evidence="3">
    <location>
        <position position="1"/>
    </location>
</feature>
<dbReference type="EMBL" id="LGRX02014368">
    <property type="protein sequence ID" value="KAK3264765.1"/>
    <property type="molecule type" value="Genomic_DNA"/>
</dbReference>
<feature type="region of interest" description="Disordered" evidence="1">
    <location>
        <begin position="236"/>
        <end position="258"/>
    </location>
</feature>
<feature type="transmembrane region" description="Helical" evidence="2">
    <location>
        <begin position="6"/>
        <end position="34"/>
    </location>
</feature>
<dbReference type="Proteomes" id="UP001190700">
    <property type="component" value="Unassembled WGS sequence"/>
</dbReference>